<organism evidence="2 3">
    <name type="scientific">Seiridium unicorne</name>
    <dbReference type="NCBI Taxonomy" id="138068"/>
    <lineage>
        <taxon>Eukaryota</taxon>
        <taxon>Fungi</taxon>
        <taxon>Dikarya</taxon>
        <taxon>Ascomycota</taxon>
        <taxon>Pezizomycotina</taxon>
        <taxon>Sordariomycetes</taxon>
        <taxon>Xylariomycetidae</taxon>
        <taxon>Amphisphaeriales</taxon>
        <taxon>Sporocadaceae</taxon>
        <taxon>Seiridium</taxon>
    </lineage>
</organism>
<proteinExistence type="predicted"/>
<keyword evidence="1" id="KW-0732">Signal</keyword>
<accession>A0ABR2UQH0</accession>
<evidence type="ECO:0000313" key="3">
    <source>
        <dbReference type="Proteomes" id="UP001408356"/>
    </source>
</evidence>
<dbReference type="Proteomes" id="UP001408356">
    <property type="component" value="Unassembled WGS sequence"/>
</dbReference>
<feature type="signal peptide" evidence="1">
    <location>
        <begin position="1"/>
        <end position="22"/>
    </location>
</feature>
<reference evidence="2 3" key="1">
    <citation type="journal article" date="2024" name="J. Plant Pathol.">
        <title>Sequence and assembly of the genome of Seiridium unicorne, isolate CBS 538.82, causal agent of cypress canker disease.</title>
        <authorList>
            <person name="Scali E."/>
            <person name="Rocca G.D."/>
            <person name="Danti R."/>
            <person name="Garbelotto M."/>
            <person name="Barberini S."/>
            <person name="Baroncelli R."/>
            <person name="Emiliani G."/>
        </authorList>
    </citation>
    <scope>NUCLEOTIDE SEQUENCE [LARGE SCALE GENOMIC DNA]</scope>
    <source>
        <strain evidence="2 3">BM-138-508</strain>
    </source>
</reference>
<protein>
    <submittedName>
        <fullName evidence="2">Uncharacterized protein</fullName>
    </submittedName>
</protein>
<dbReference type="EMBL" id="JARVKF010000403">
    <property type="protein sequence ID" value="KAK9416915.1"/>
    <property type="molecule type" value="Genomic_DNA"/>
</dbReference>
<feature type="chain" id="PRO_5045319399" evidence="1">
    <location>
        <begin position="23"/>
        <end position="204"/>
    </location>
</feature>
<sequence length="204" mass="22596">MHARSRAVSWSGRWVWSGLVLGLGWKRQMQMRDAKCGWQSLAPGCTLRRQQAIGAQDRVVRVPSSTIRWKRLCAPVQCPPVVETPVQPSTTYRLSGAEAGVLHRRSPVLHTDWVDGSRSPPAQYHVPMQYAASMSHARFRHAADTIAALALSLVMCYGREDTRLARSGDVALRDEREVSRLPAMILRVQLASDERSSASPASVA</sequence>
<name>A0ABR2UQH0_9PEZI</name>
<keyword evidence="3" id="KW-1185">Reference proteome</keyword>
<gene>
    <name evidence="2" type="ORF">SUNI508_09387</name>
</gene>
<comment type="caution">
    <text evidence="2">The sequence shown here is derived from an EMBL/GenBank/DDBJ whole genome shotgun (WGS) entry which is preliminary data.</text>
</comment>
<evidence type="ECO:0000313" key="2">
    <source>
        <dbReference type="EMBL" id="KAK9416915.1"/>
    </source>
</evidence>
<evidence type="ECO:0000256" key="1">
    <source>
        <dbReference type="SAM" id="SignalP"/>
    </source>
</evidence>